<comment type="function">
    <text evidence="4">Plant non-specific lipid-transfer proteins transfer phospholipids as well as galactolipids across membranes. May play a role in wax or cutin deposition in the cell walls of expanding epidermal cells and certain secretory tissues.</text>
</comment>
<dbReference type="PANTHER" id="PTHR33076">
    <property type="entry name" value="NON-SPECIFIC LIPID-TRANSFER PROTEIN 2-RELATED"/>
    <property type="match status" value="1"/>
</dbReference>
<dbReference type="PROSITE" id="PS00597">
    <property type="entry name" value="PLANT_LTP"/>
    <property type="match status" value="1"/>
</dbReference>
<accession>A0A2G9HV47</accession>
<keyword evidence="3 4" id="KW-0446">Lipid-binding</keyword>
<evidence type="ECO:0000313" key="7">
    <source>
        <dbReference type="EMBL" id="PIN21384.1"/>
    </source>
</evidence>
<feature type="chain" id="PRO_5013769077" description="Non-specific lipid-transfer protein" evidence="5">
    <location>
        <begin position="30"/>
        <end position="126"/>
    </location>
</feature>
<proteinExistence type="inferred from homology"/>
<evidence type="ECO:0000256" key="5">
    <source>
        <dbReference type="SAM" id="SignalP"/>
    </source>
</evidence>
<evidence type="ECO:0000256" key="3">
    <source>
        <dbReference type="ARBA" id="ARBA00023121"/>
    </source>
</evidence>
<dbReference type="Proteomes" id="UP000231279">
    <property type="component" value="Unassembled WGS sequence"/>
</dbReference>
<dbReference type="GO" id="GO:0006869">
    <property type="term" value="P:lipid transport"/>
    <property type="evidence" value="ECO:0007669"/>
    <property type="project" value="InterPro"/>
</dbReference>
<keyword evidence="8" id="KW-1185">Reference proteome</keyword>
<dbReference type="SUPFAM" id="SSF47699">
    <property type="entry name" value="Bifunctional inhibitor/lipid-transfer protein/seed storage 2S albumin"/>
    <property type="match status" value="1"/>
</dbReference>
<dbReference type="OrthoDB" id="1890443at2759"/>
<dbReference type="CDD" id="cd01960">
    <property type="entry name" value="nsLTP1"/>
    <property type="match status" value="1"/>
</dbReference>
<feature type="domain" description="Bifunctional inhibitor/plant lipid transfer protein/seed storage helical" evidence="6">
    <location>
        <begin position="38"/>
        <end position="122"/>
    </location>
</feature>
<dbReference type="GO" id="GO:0008289">
    <property type="term" value="F:lipid binding"/>
    <property type="evidence" value="ECO:0007669"/>
    <property type="project" value="UniProtKB-KW"/>
</dbReference>
<name>A0A2G9HV47_9LAMI</name>
<gene>
    <name evidence="7" type="ORF">CDL12_05929</name>
</gene>
<organism evidence="7 8">
    <name type="scientific">Handroanthus impetiginosus</name>
    <dbReference type="NCBI Taxonomy" id="429701"/>
    <lineage>
        <taxon>Eukaryota</taxon>
        <taxon>Viridiplantae</taxon>
        <taxon>Streptophyta</taxon>
        <taxon>Embryophyta</taxon>
        <taxon>Tracheophyta</taxon>
        <taxon>Spermatophyta</taxon>
        <taxon>Magnoliopsida</taxon>
        <taxon>eudicotyledons</taxon>
        <taxon>Gunneridae</taxon>
        <taxon>Pentapetalae</taxon>
        <taxon>asterids</taxon>
        <taxon>lamiids</taxon>
        <taxon>Lamiales</taxon>
        <taxon>Bignoniaceae</taxon>
        <taxon>Crescentiina</taxon>
        <taxon>Tabebuia alliance</taxon>
        <taxon>Handroanthus</taxon>
    </lineage>
</organism>
<evidence type="ECO:0000256" key="4">
    <source>
        <dbReference type="RuleBase" id="RU000628"/>
    </source>
</evidence>
<evidence type="ECO:0000256" key="1">
    <source>
        <dbReference type="ARBA" id="ARBA00009748"/>
    </source>
</evidence>
<dbReference type="AlphaFoldDB" id="A0A2G9HV47"/>
<dbReference type="SMART" id="SM00499">
    <property type="entry name" value="AAI"/>
    <property type="match status" value="1"/>
</dbReference>
<keyword evidence="5" id="KW-0732">Signal</keyword>
<comment type="caution">
    <text evidence="7">The sequence shown here is derived from an EMBL/GenBank/DDBJ whole genome shotgun (WGS) entry which is preliminary data.</text>
</comment>
<evidence type="ECO:0000256" key="2">
    <source>
        <dbReference type="ARBA" id="ARBA00022448"/>
    </source>
</evidence>
<comment type="similarity">
    <text evidence="1 4">Belongs to the plant LTP family.</text>
</comment>
<dbReference type="InterPro" id="IPR036312">
    <property type="entry name" value="Bifun_inhib/LTP/seed_sf"/>
</dbReference>
<evidence type="ECO:0000313" key="8">
    <source>
        <dbReference type="Proteomes" id="UP000231279"/>
    </source>
</evidence>
<dbReference type="EMBL" id="NKXS01000950">
    <property type="protein sequence ID" value="PIN21384.1"/>
    <property type="molecule type" value="Genomic_DNA"/>
</dbReference>
<evidence type="ECO:0000259" key="6">
    <source>
        <dbReference type="SMART" id="SM00499"/>
    </source>
</evidence>
<sequence length="126" mass="12852">MANSTLLKATACLVLIAAAMVVAPLLTEAAPPPPKISCGNVTSTLAPCFEYVLSGGKVPPNCCAGVKSLYKAASTTAYRRNVCLCLKSVTSSASPAAIKNAKSLPGKCGITLPIEITPTIDCNKVN</sequence>
<protein>
    <recommendedName>
        <fullName evidence="4">Non-specific lipid-transfer protein</fullName>
    </recommendedName>
</protein>
<dbReference type="Gene3D" id="1.10.110.10">
    <property type="entry name" value="Plant lipid-transfer and hydrophobic proteins"/>
    <property type="match status" value="1"/>
</dbReference>
<keyword evidence="2 4" id="KW-0813">Transport</keyword>
<dbReference type="InterPro" id="IPR000528">
    <property type="entry name" value="Plant_nsLTP"/>
</dbReference>
<feature type="signal peptide" evidence="5">
    <location>
        <begin position="1"/>
        <end position="29"/>
    </location>
</feature>
<dbReference type="Pfam" id="PF00234">
    <property type="entry name" value="Tryp_alpha_amyl"/>
    <property type="match status" value="1"/>
</dbReference>
<dbReference type="STRING" id="429701.A0A2G9HV47"/>
<dbReference type="InterPro" id="IPR016140">
    <property type="entry name" value="Bifunc_inhib/LTP/seed_store"/>
</dbReference>
<reference evidence="8" key="1">
    <citation type="journal article" date="2018" name="Gigascience">
        <title>Genome assembly of the Pink Ipe (Handroanthus impetiginosus, Bignoniaceae), a highly valued, ecologically keystone Neotropical timber forest tree.</title>
        <authorList>
            <person name="Silva-Junior O.B."/>
            <person name="Grattapaglia D."/>
            <person name="Novaes E."/>
            <person name="Collevatti R.G."/>
        </authorList>
    </citation>
    <scope>NUCLEOTIDE SEQUENCE [LARGE SCALE GENOMIC DNA]</scope>
    <source>
        <strain evidence="8">cv. UFG-1</strain>
    </source>
</reference>
<dbReference type="PRINTS" id="PR00382">
    <property type="entry name" value="LIPIDTRNSFER"/>
</dbReference>